<dbReference type="EMBL" id="QUMX01000031">
    <property type="protein sequence ID" value="REG38429.1"/>
    <property type="molecule type" value="Genomic_DNA"/>
</dbReference>
<proteinExistence type="predicted"/>
<keyword evidence="2" id="KW-1185">Reference proteome</keyword>
<organism evidence="1 2">
    <name type="scientific">Paracoccus versutus</name>
    <name type="common">Thiobacillus versutus</name>
    <dbReference type="NCBI Taxonomy" id="34007"/>
    <lineage>
        <taxon>Bacteria</taxon>
        <taxon>Pseudomonadati</taxon>
        <taxon>Pseudomonadota</taxon>
        <taxon>Alphaproteobacteria</taxon>
        <taxon>Rhodobacterales</taxon>
        <taxon>Paracoccaceae</taxon>
        <taxon>Paracoccus</taxon>
    </lineage>
</organism>
<evidence type="ECO:0000313" key="2">
    <source>
        <dbReference type="Proteomes" id="UP000256794"/>
    </source>
</evidence>
<accession>A0AAQ0KKV6</accession>
<sequence length="80" mass="8437">MHTATFEINIPSNPLARRINLEDIEMGMDADAGVKARASRDSMILTIVVHATDAPDAANWLQKAGLISPAPAEAPGTARA</sequence>
<dbReference type="Proteomes" id="UP000256794">
    <property type="component" value="Unassembled WGS sequence"/>
</dbReference>
<reference evidence="1 2" key="1">
    <citation type="submission" date="2018-08" db="EMBL/GenBank/DDBJ databases">
        <title>Genomic Encyclopedia of Archaeal and Bacterial Type Strains, Phase II (KMG-II): from individual species to whole genera.</title>
        <authorList>
            <person name="Goeker M."/>
        </authorList>
    </citation>
    <scope>NUCLEOTIDE SEQUENCE [LARGE SCALE GENOMIC DNA]</scope>
    <source>
        <strain evidence="1 2">DSM 582</strain>
    </source>
</reference>
<gene>
    <name evidence="1" type="ORF">ATH84_103162</name>
</gene>
<name>A0AAQ0KKV6_PARVE</name>
<comment type="caution">
    <text evidence="1">The sequence shown here is derived from an EMBL/GenBank/DDBJ whole genome shotgun (WGS) entry which is preliminary data.</text>
</comment>
<evidence type="ECO:0000313" key="1">
    <source>
        <dbReference type="EMBL" id="REG38429.1"/>
    </source>
</evidence>
<dbReference type="AlphaFoldDB" id="A0AAQ0KKV6"/>
<dbReference type="RefSeq" id="WP_052095663.1">
    <property type="nucleotide sequence ID" value="NZ_JRKO01000001.1"/>
</dbReference>
<protein>
    <submittedName>
        <fullName evidence="1">Uncharacterized protein</fullName>
    </submittedName>
</protein>